<sequence>MEIRKNNFNDPDRAEERDDERLEGFSASEMADRGPKDVLKDRSQYADTGASSIRPVSNANGDEDDEEEEEDELIDNEEIDLEDDDFDEEDMDDEDLDDIEFEEDEEADDEDDNL</sequence>
<proteinExistence type="predicted"/>
<gene>
    <name evidence="2" type="ORF">SY85_16760</name>
</gene>
<reference evidence="2 3" key="2">
    <citation type="journal article" date="2016" name="Int. J. Syst. Evol. Microbiol.">
        <title>Flavisolibacter tropicus sp. nov., isolated from tropical soil.</title>
        <authorList>
            <person name="Lee J.J."/>
            <person name="Kang M.S."/>
            <person name="Kim G.S."/>
            <person name="Lee C.S."/>
            <person name="Lim S."/>
            <person name="Lee J."/>
            <person name="Roh S.H."/>
            <person name="Kang H."/>
            <person name="Ha J.M."/>
            <person name="Bae S."/>
            <person name="Jung H.Y."/>
            <person name="Kim M.K."/>
        </authorList>
    </citation>
    <scope>NUCLEOTIDE SEQUENCE [LARGE SCALE GENOMIC DNA]</scope>
    <source>
        <strain evidence="2 3">LCS9</strain>
    </source>
</reference>
<feature type="compositionally biased region" description="Basic and acidic residues" evidence="1">
    <location>
        <begin position="1"/>
        <end position="23"/>
    </location>
</feature>
<feature type="compositionally biased region" description="Basic and acidic residues" evidence="1">
    <location>
        <begin position="30"/>
        <end position="44"/>
    </location>
</feature>
<dbReference type="EMBL" id="CP011390">
    <property type="protein sequence ID" value="ANE51898.1"/>
    <property type="molecule type" value="Genomic_DNA"/>
</dbReference>
<protein>
    <submittedName>
        <fullName evidence="2">Uncharacterized protein</fullName>
    </submittedName>
</protein>
<feature type="compositionally biased region" description="Acidic residues" evidence="1">
    <location>
        <begin position="61"/>
        <end position="114"/>
    </location>
</feature>
<dbReference type="STRING" id="1492898.SY85_16760"/>
<dbReference type="Proteomes" id="UP000077177">
    <property type="component" value="Chromosome"/>
</dbReference>
<dbReference type="RefSeq" id="WP_066406036.1">
    <property type="nucleotide sequence ID" value="NZ_CP011390.1"/>
</dbReference>
<feature type="region of interest" description="Disordered" evidence="1">
    <location>
        <begin position="1"/>
        <end position="114"/>
    </location>
</feature>
<feature type="compositionally biased region" description="Polar residues" evidence="1">
    <location>
        <begin position="45"/>
        <end position="60"/>
    </location>
</feature>
<accession>A0A172TY52</accession>
<reference evidence="3" key="1">
    <citation type="submission" date="2015-01" db="EMBL/GenBank/DDBJ databases">
        <title>Flavisolibacter sp./LCS9/ whole genome sequencing.</title>
        <authorList>
            <person name="Kim M.K."/>
            <person name="Srinivasan S."/>
            <person name="Lee J.-J."/>
        </authorList>
    </citation>
    <scope>NUCLEOTIDE SEQUENCE [LARGE SCALE GENOMIC DNA]</scope>
    <source>
        <strain evidence="3">LCS9</strain>
    </source>
</reference>
<evidence type="ECO:0000313" key="2">
    <source>
        <dbReference type="EMBL" id="ANE51898.1"/>
    </source>
</evidence>
<dbReference type="AlphaFoldDB" id="A0A172TY52"/>
<evidence type="ECO:0000256" key="1">
    <source>
        <dbReference type="SAM" id="MobiDB-lite"/>
    </source>
</evidence>
<keyword evidence="3" id="KW-1185">Reference proteome</keyword>
<dbReference type="KEGG" id="fla:SY85_16760"/>
<organism evidence="2 3">
    <name type="scientific">Flavisolibacter tropicus</name>
    <dbReference type="NCBI Taxonomy" id="1492898"/>
    <lineage>
        <taxon>Bacteria</taxon>
        <taxon>Pseudomonadati</taxon>
        <taxon>Bacteroidota</taxon>
        <taxon>Chitinophagia</taxon>
        <taxon>Chitinophagales</taxon>
        <taxon>Chitinophagaceae</taxon>
        <taxon>Flavisolibacter</taxon>
    </lineage>
</organism>
<name>A0A172TY52_9BACT</name>
<evidence type="ECO:0000313" key="3">
    <source>
        <dbReference type="Proteomes" id="UP000077177"/>
    </source>
</evidence>